<dbReference type="RefSeq" id="WP_226660295.1">
    <property type="nucleotide sequence ID" value="NZ_BNDZ01000005.1"/>
</dbReference>
<gene>
    <name evidence="1" type="ORF">ScoT_41710</name>
</gene>
<comment type="caution">
    <text evidence="1">The sequence shown here is derived from an EMBL/GenBank/DDBJ whole genome shotgun (WGS) entry which is preliminary data.</text>
</comment>
<dbReference type="EMBL" id="BNDZ01000005">
    <property type="protein sequence ID" value="GHI47997.1"/>
    <property type="molecule type" value="Genomic_DNA"/>
</dbReference>
<evidence type="ECO:0008006" key="3">
    <source>
        <dbReference type="Google" id="ProtNLM"/>
    </source>
</evidence>
<name>A0AA37C093_9ACTN</name>
<dbReference type="AlphaFoldDB" id="A0AA37C093"/>
<dbReference type="InterPro" id="IPR022074">
    <property type="entry name" value="DUF3626"/>
</dbReference>
<accession>A0AA37C093</accession>
<dbReference type="Proteomes" id="UP001051844">
    <property type="component" value="Unassembled WGS sequence"/>
</dbReference>
<proteinExistence type="predicted"/>
<protein>
    <recommendedName>
        <fullName evidence="3">DUF3626 domain-containing protein</fullName>
    </recommendedName>
</protein>
<organism evidence="1 2">
    <name type="scientific">Streptomyces albidoflavus</name>
    <dbReference type="NCBI Taxonomy" id="1886"/>
    <lineage>
        <taxon>Bacteria</taxon>
        <taxon>Bacillati</taxon>
        <taxon>Actinomycetota</taxon>
        <taxon>Actinomycetes</taxon>
        <taxon>Kitasatosporales</taxon>
        <taxon>Streptomycetaceae</taxon>
        <taxon>Streptomyces</taxon>
        <taxon>Streptomyces albidoflavus group</taxon>
    </lineage>
</organism>
<reference evidence="1" key="1">
    <citation type="submission" date="2022-09" db="EMBL/GenBank/DDBJ databases">
        <title>Whole genome shotgun sequence of Streptomyces albidoflavus NBRC 12854.</title>
        <authorList>
            <person name="Komaki H."/>
            <person name="Tamura T."/>
        </authorList>
    </citation>
    <scope>NUCLEOTIDE SEQUENCE</scope>
    <source>
        <strain evidence="1">NBRC 12854</strain>
    </source>
</reference>
<sequence length="308" mass="33178">MAETAAARARRERALGHVAALAPEGPPLPGGLRVTLNFHPDRSCRGVPVLQAMAEDGTYRSQFATGTSNGGLTAHPGGDRWRWESRLFGGAYDGCPPRERPVYGALNFRHRPAGAAPRFGSAHFRLRPEASARATYCYPDSSTDPGAVATAGRMSLLALAANDPSRPDLLDDYVEAHVHGPVLFSRDVEALVMDPCYRSTPVEEQARALGCPVEWHPGFRAPVTELARHPEFRGAAYVELARELAGPGGLLDPGIIGAAVEQQVAPPQDLKKVWHYLARFSAGVYEPRLPADPLIRPGPRHDGPAAVR</sequence>
<evidence type="ECO:0000313" key="2">
    <source>
        <dbReference type="Proteomes" id="UP001051844"/>
    </source>
</evidence>
<dbReference type="Pfam" id="PF12294">
    <property type="entry name" value="DUF3626"/>
    <property type="match status" value="2"/>
</dbReference>
<evidence type="ECO:0000313" key="1">
    <source>
        <dbReference type="EMBL" id="GHI47997.1"/>
    </source>
</evidence>